<dbReference type="EMBL" id="CVVU01000245">
    <property type="protein sequence ID" value="CRP82700.1"/>
    <property type="molecule type" value="Genomic_DNA"/>
</dbReference>
<protein>
    <submittedName>
        <fullName evidence="1">Uncharacterized protein</fullName>
    </submittedName>
</protein>
<dbReference type="RefSeq" id="WP_124135549.1">
    <property type="nucleotide sequence ID" value="NZ_CAADND010000030.1"/>
</dbReference>
<evidence type="ECO:0000313" key="2">
    <source>
        <dbReference type="Proteomes" id="UP000045039"/>
    </source>
</evidence>
<evidence type="ECO:0000313" key="1">
    <source>
        <dbReference type="EMBL" id="CRP82700.1"/>
    </source>
</evidence>
<sequence length="187" mass="20888">MPTVQIQHSFLQKSACNVHTRLSFEDLQIACAYLQVLRDQLPCFPTVSDVLTPEQAVKLLTKLYGGAPPSKGRARTIDLYDNWDEYALLLLPGHQVKSAERMARREKYQEALLRLAKPGAKLSIIDVMLEEASQRAHEDRGVALQKLLLIQDGGEVPEDWQLAVLCGTPYTGALARHGQPDMIEVRA</sequence>
<name>A0A9P1RB60_PSEAI</name>
<dbReference type="AlphaFoldDB" id="A0A9P1RB60"/>
<reference evidence="2" key="1">
    <citation type="submission" date="2015-06" db="EMBL/GenBank/DDBJ databases">
        <authorList>
            <person name="Radhakrishnan Rajesh"/>
            <person name="Underwood Anthony"/>
            <person name="Al-Shahib Ali"/>
        </authorList>
    </citation>
    <scope>NUCLEOTIDE SEQUENCE [LARGE SCALE GENOMIC DNA]</scope>
    <source>
        <strain evidence="2">P19_London_7_VIM_2_05_10</strain>
    </source>
</reference>
<comment type="caution">
    <text evidence="1">The sequence shown here is derived from an EMBL/GenBank/DDBJ whole genome shotgun (WGS) entry which is preliminary data.</text>
</comment>
<gene>
    <name evidence="1" type="ORF">PAERUG_P19_London_7_VIM_2_05_10_05696</name>
</gene>
<organism evidence="1 2">
    <name type="scientific">Pseudomonas aeruginosa</name>
    <dbReference type="NCBI Taxonomy" id="287"/>
    <lineage>
        <taxon>Bacteria</taxon>
        <taxon>Pseudomonadati</taxon>
        <taxon>Pseudomonadota</taxon>
        <taxon>Gammaproteobacteria</taxon>
        <taxon>Pseudomonadales</taxon>
        <taxon>Pseudomonadaceae</taxon>
        <taxon>Pseudomonas</taxon>
    </lineage>
</organism>
<dbReference type="Proteomes" id="UP000045039">
    <property type="component" value="Unassembled WGS sequence"/>
</dbReference>
<accession>A0A9P1RB60</accession>
<proteinExistence type="predicted"/>